<comment type="subcellular location">
    <subcellularLocation>
        <location evidence="1">Cytoplasm</location>
        <location evidence="1">Cytoskeleton</location>
    </subcellularLocation>
</comment>
<dbReference type="GO" id="GO:0005874">
    <property type="term" value="C:microtubule"/>
    <property type="evidence" value="ECO:0007669"/>
    <property type="project" value="UniProtKB-KW"/>
</dbReference>
<proteinExistence type="inferred from homology"/>
<accession>A0AAD1Y8D0</accession>
<dbReference type="FunFam" id="3.40.850.10:FF:000012">
    <property type="entry name" value="Kinesin-like protein"/>
    <property type="match status" value="1"/>
</dbReference>
<dbReference type="AlphaFoldDB" id="A0AAD1Y8D0"/>
<dbReference type="EMBL" id="CAMPGE010029578">
    <property type="protein sequence ID" value="CAI2387058.1"/>
    <property type="molecule type" value="Genomic_DNA"/>
</dbReference>
<dbReference type="InterPro" id="IPR001752">
    <property type="entry name" value="Kinesin_motor_dom"/>
</dbReference>
<dbReference type="SMART" id="SM00129">
    <property type="entry name" value="KISc"/>
    <property type="match status" value="1"/>
</dbReference>
<name>A0AAD1Y8D0_EUPCR</name>
<dbReference type="PROSITE" id="PS50067">
    <property type="entry name" value="KINESIN_MOTOR_2"/>
    <property type="match status" value="1"/>
</dbReference>
<evidence type="ECO:0000256" key="8">
    <source>
        <dbReference type="ARBA" id="ARBA00061030"/>
    </source>
</evidence>
<dbReference type="InterPro" id="IPR027417">
    <property type="entry name" value="P-loop_NTPase"/>
</dbReference>
<dbReference type="Proteomes" id="UP001295684">
    <property type="component" value="Unassembled WGS sequence"/>
</dbReference>
<evidence type="ECO:0000256" key="7">
    <source>
        <dbReference type="ARBA" id="ARBA00023212"/>
    </source>
</evidence>
<dbReference type="GO" id="GO:0007018">
    <property type="term" value="P:microtubule-based movement"/>
    <property type="evidence" value="ECO:0007669"/>
    <property type="project" value="InterPro"/>
</dbReference>
<dbReference type="InterPro" id="IPR027640">
    <property type="entry name" value="Kinesin-like_fam"/>
</dbReference>
<dbReference type="GO" id="GO:0005524">
    <property type="term" value="F:ATP binding"/>
    <property type="evidence" value="ECO:0007669"/>
    <property type="project" value="UniProtKB-UniRule"/>
</dbReference>
<dbReference type="InterPro" id="IPR019821">
    <property type="entry name" value="Kinesin_motor_CS"/>
</dbReference>
<keyword evidence="3 10" id="KW-0493">Microtubule</keyword>
<keyword evidence="2" id="KW-0963">Cytoplasm</keyword>
<evidence type="ECO:0000256" key="1">
    <source>
        <dbReference type="ARBA" id="ARBA00004245"/>
    </source>
</evidence>
<keyword evidence="4 9" id="KW-0547">Nucleotide-binding</keyword>
<dbReference type="PRINTS" id="PR00380">
    <property type="entry name" value="KINESINHEAVY"/>
</dbReference>
<keyword evidence="13" id="KW-1185">Reference proteome</keyword>
<dbReference type="Pfam" id="PF00225">
    <property type="entry name" value="Kinesin"/>
    <property type="match status" value="1"/>
</dbReference>
<dbReference type="GO" id="GO:0007019">
    <property type="term" value="P:microtubule depolymerization"/>
    <property type="evidence" value="ECO:0007669"/>
    <property type="project" value="TreeGrafter"/>
</dbReference>
<keyword evidence="5 9" id="KW-0067">ATP-binding</keyword>
<dbReference type="GO" id="GO:0003777">
    <property type="term" value="F:microtubule motor activity"/>
    <property type="evidence" value="ECO:0007669"/>
    <property type="project" value="InterPro"/>
</dbReference>
<evidence type="ECO:0000256" key="10">
    <source>
        <dbReference type="RuleBase" id="RU000394"/>
    </source>
</evidence>
<dbReference type="PANTHER" id="PTHR47971">
    <property type="entry name" value="KINESIN-RELATED PROTEIN 6"/>
    <property type="match status" value="1"/>
</dbReference>
<evidence type="ECO:0000256" key="4">
    <source>
        <dbReference type="ARBA" id="ARBA00022741"/>
    </source>
</evidence>
<evidence type="ECO:0000256" key="2">
    <source>
        <dbReference type="ARBA" id="ARBA00022490"/>
    </source>
</evidence>
<keyword evidence="7" id="KW-0206">Cytoskeleton</keyword>
<dbReference type="SUPFAM" id="SSF52540">
    <property type="entry name" value="P-loop containing nucleoside triphosphate hydrolases"/>
    <property type="match status" value="1"/>
</dbReference>
<feature type="binding site" evidence="9">
    <location>
        <begin position="149"/>
        <end position="156"/>
    </location>
    <ligand>
        <name>ATP</name>
        <dbReference type="ChEBI" id="CHEBI:30616"/>
    </ligand>
</feature>
<organism evidence="12 13">
    <name type="scientific">Euplotes crassus</name>
    <dbReference type="NCBI Taxonomy" id="5936"/>
    <lineage>
        <taxon>Eukaryota</taxon>
        <taxon>Sar</taxon>
        <taxon>Alveolata</taxon>
        <taxon>Ciliophora</taxon>
        <taxon>Intramacronucleata</taxon>
        <taxon>Spirotrichea</taxon>
        <taxon>Hypotrichia</taxon>
        <taxon>Euplotida</taxon>
        <taxon>Euplotidae</taxon>
        <taxon>Moneuplotes</taxon>
    </lineage>
</organism>
<reference evidence="12" key="1">
    <citation type="submission" date="2023-07" db="EMBL/GenBank/DDBJ databases">
        <authorList>
            <consortium name="AG Swart"/>
            <person name="Singh M."/>
            <person name="Singh A."/>
            <person name="Seah K."/>
            <person name="Emmerich C."/>
        </authorList>
    </citation>
    <scope>NUCLEOTIDE SEQUENCE</scope>
    <source>
        <strain evidence="12">DP1</strain>
    </source>
</reference>
<dbReference type="Gene3D" id="3.40.850.10">
    <property type="entry name" value="Kinesin motor domain"/>
    <property type="match status" value="1"/>
</dbReference>
<evidence type="ECO:0000256" key="6">
    <source>
        <dbReference type="ARBA" id="ARBA00023175"/>
    </source>
</evidence>
<dbReference type="GO" id="GO:0008017">
    <property type="term" value="F:microtubule binding"/>
    <property type="evidence" value="ECO:0007669"/>
    <property type="project" value="InterPro"/>
</dbReference>
<keyword evidence="6 9" id="KW-0505">Motor protein</keyword>
<sequence length="760" mass="88199">MKRERCRKLLEKKQRIKKRKQLENKKKGIMQCDVDFQLMVEHEKSKVVNQKSHKIPDLNKINICVRKRPLFHKEAVKGEIDIISCVNPAILVHKRKLKVDGTTSIENCGFEFDNTFNQNETSDSLYYSSIQPQIDFLFNGGIVTCFAYGQTGSGKTFTMEGVQKLVVNDFFAGAKIMKEETQKRFTFTVTYYEIYNGKVFDLFDRHKEKKVLESKDKKIKIPGLKEVQARTAEEMIQLIEYGLSERQTKKTVCNDTSSRSHAVGTISIKQVNKKNQVIADSGKLLLVDLAGSENAQASQDNSKIRRSEGAEINTSLLSLKECIRAMDQGKKHIPFRRSKLTMVLRDSFISGKKKSHVIMIACISPDGSSSEHTCNTLRYAERLKMTSSDSCATIKKFMKNKKNRTQPIDFYYEISEDEINEEDNVEDEEQVEDEDIKDEYFSEEDQEANPIYSSQGDRQIEELDEIDEELEEDNIYEEEKYSNEEDYFECQKEKYSSHPDSLGSNEQRINETEESKIYHKYLPESYSKQMIRMEHEKEEDTQNRTQNQIENHFGSSKFQPSYNLDYSSYYRKAYVGQRYNEDEIMEEEPDTKVSQKYNQKYSNYKPIQEDGYNSNSFRNNRTMVHSGSSGSLNYKRPPKESKIDYYKDTNPRLQPASTSGYFHKTDKYLKNPNSSSHNQIYRTSYLIDSLKSEELGYTDRREDIKVNFPSNSNGKGHRDNLKLKYKNLVSQSSYGKSMVASYNSYFKQDGGELCSTTADS</sequence>
<dbReference type="InterPro" id="IPR036961">
    <property type="entry name" value="Kinesin_motor_dom_sf"/>
</dbReference>
<dbReference type="PROSITE" id="PS00411">
    <property type="entry name" value="KINESIN_MOTOR_1"/>
    <property type="match status" value="1"/>
</dbReference>
<dbReference type="PANTHER" id="PTHR47971:SF8">
    <property type="entry name" value="KINESIN-LIKE PROTEIN"/>
    <property type="match status" value="1"/>
</dbReference>
<comment type="similarity">
    <text evidence="8">Belongs to the TRAFAC class myosin-kinesin ATPase superfamily. Kinesin family. KIN-13 subfamily.</text>
</comment>
<evidence type="ECO:0000256" key="5">
    <source>
        <dbReference type="ARBA" id="ARBA00022840"/>
    </source>
</evidence>
<evidence type="ECO:0000256" key="3">
    <source>
        <dbReference type="ARBA" id="ARBA00022701"/>
    </source>
</evidence>
<evidence type="ECO:0000259" key="11">
    <source>
        <dbReference type="PROSITE" id="PS50067"/>
    </source>
</evidence>
<protein>
    <recommendedName>
        <fullName evidence="10">Kinesin-like protein</fullName>
    </recommendedName>
</protein>
<evidence type="ECO:0000313" key="13">
    <source>
        <dbReference type="Proteomes" id="UP001295684"/>
    </source>
</evidence>
<feature type="domain" description="Kinesin motor" evidence="11">
    <location>
        <begin position="60"/>
        <end position="386"/>
    </location>
</feature>
<evidence type="ECO:0000313" key="12">
    <source>
        <dbReference type="EMBL" id="CAI2387058.1"/>
    </source>
</evidence>
<gene>
    <name evidence="12" type="ORF">ECRASSUSDP1_LOCUS28685</name>
</gene>
<evidence type="ECO:0000256" key="9">
    <source>
        <dbReference type="PROSITE-ProRule" id="PRU00283"/>
    </source>
</evidence>
<comment type="caution">
    <text evidence="12">The sequence shown here is derived from an EMBL/GenBank/DDBJ whole genome shotgun (WGS) entry which is preliminary data.</text>
</comment>